<dbReference type="EMBL" id="HACG01024733">
    <property type="protein sequence ID" value="CEK71598.1"/>
    <property type="molecule type" value="Transcribed_RNA"/>
</dbReference>
<feature type="non-terminal residue" evidence="2">
    <location>
        <position position="158"/>
    </location>
</feature>
<reference evidence="2" key="1">
    <citation type="submission" date="2014-12" db="EMBL/GenBank/DDBJ databases">
        <title>Insight into the proteome of Arion vulgaris.</title>
        <authorList>
            <person name="Aradska J."/>
            <person name="Bulat T."/>
            <person name="Smidak R."/>
            <person name="Sarate P."/>
            <person name="Gangsoo J."/>
            <person name="Sialana F."/>
            <person name="Bilban M."/>
            <person name="Lubec G."/>
        </authorList>
    </citation>
    <scope>NUCLEOTIDE SEQUENCE</scope>
    <source>
        <tissue evidence="2">Skin</tissue>
    </source>
</reference>
<accession>A0A0B6ZSR9</accession>
<gene>
    <name evidence="2" type="primary">ORF79059</name>
</gene>
<sequence length="158" mass="18132">QESNKHTDSSLELNMLDSSSEMKQFKEMDTSMTILEDEIMNTFPERKLSTEFPDMEDEDIIQSFPGRKFSKSEDYPSRRLSREESSSRRSSRLEDTDLGVSIGPQDVETDYLPSMDALQGNLDIISPSFSKVTDADREVVEGESFRKIHVEDFISERS</sequence>
<organism evidence="2">
    <name type="scientific">Arion vulgaris</name>
    <dbReference type="NCBI Taxonomy" id="1028688"/>
    <lineage>
        <taxon>Eukaryota</taxon>
        <taxon>Metazoa</taxon>
        <taxon>Spiralia</taxon>
        <taxon>Lophotrochozoa</taxon>
        <taxon>Mollusca</taxon>
        <taxon>Gastropoda</taxon>
        <taxon>Heterobranchia</taxon>
        <taxon>Euthyneura</taxon>
        <taxon>Panpulmonata</taxon>
        <taxon>Eupulmonata</taxon>
        <taxon>Stylommatophora</taxon>
        <taxon>Helicina</taxon>
        <taxon>Arionoidea</taxon>
        <taxon>Arionidae</taxon>
        <taxon>Arion</taxon>
    </lineage>
</organism>
<feature type="compositionally biased region" description="Polar residues" evidence="1">
    <location>
        <begin position="10"/>
        <end position="21"/>
    </location>
</feature>
<proteinExistence type="predicted"/>
<feature type="region of interest" description="Disordered" evidence="1">
    <location>
        <begin position="1"/>
        <end position="21"/>
    </location>
</feature>
<feature type="compositionally biased region" description="Basic and acidic residues" evidence="1">
    <location>
        <begin position="70"/>
        <end position="95"/>
    </location>
</feature>
<name>A0A0B6ZSR9_9EUPU</name>
<feature type="region of interest" description="Disordered" evidence="1">
    <location>
        <begin position="45"/>
        <end position="105"/>
    </location>
</feature>
<protein>
    <submittedName>
        <fullName evidence="2">Uncharacterized protein</fullName>
    </submittedName>
</protein>
<feature type="non-terminal residue" evidence="2">
    <location>
        <position position="1"/>
    </location>
</feature>
<evidence type="ECO:0000256" key="1">
    <source>
        <dbReference type="SAM" id="MobiDB-lite"/>
    </source>
</evidence>
<evidence type="ECO:0000313" key="2">
    <source>
        <dbReference type="EMBL" id="CEK71598.1"/>
    </source>
</evidence>
<dbReference type="AlphaFoldDB" id="A0A0B6ZSR9"/>